<accession>E1REE8</accession>
<feature type="transmembrane region" description="Helical" evidence="1">
    <location>
        <begin position="16"/>
        <end position="40"/>
    </location>
</feature>
<feature type="domain" description="Archaeal Type IV pilin N-terminal" evidence="2">
    <location>
        <begin position="10"/>
        <end position="87"/>
    </location>
</feature>
<dbReference type="STRING" id="679926.Mpet_2445"/>
<protein>
    <recommendedName>
        <fullName evidence="2">Archaeal Type IV pilin N-terminal domain-containing protein</fullName>
    </recommendedName>
</protein>
<dbReference type="InterPro" id="IPR012859">
    <property type="entry name" value="Pilin_N_archaeal"/>
</dbReference>
<dbReference type="HOGENOM" id="CLU_092288_0_0_2"/>
<evidence type="ECO:0000256" key="1">
    <source>
        <dbReference type="SAM" id="Phobius"/>
    </source>
</evidence>
<evidence type="ECO:0000259" key="2">
    <source>
        <dbReference type="Pfam" id="PF07790"/>
    </source>
</evidence>
<dbReference type="NCBIfam" id="TIGR02537">
    <property type="entry name" value="arch_flag_Nterm"/>
    <property type="match status" value="1"/>
</dbReference>
<sequence length="271" mass="28370">MYGECMKNEDAVSPVVGVMLMLVVTIIIAAVVSGFAGGLISGQEKSPTLSMDVTIANTGSYIGSGFTASVLGVSEPISTTDLKIVTSWSTTMKDNTDPGLTEQQKTISNGNTFTGGNTSLPNSANVICYQGMKTKTVTNWSTAPFGIGAGVDQTNPTDPMGKSADAYQKPGWFGQFTLQEGVNLFAYPYGSDSGQAIAGALSEPADSGYNGETLYAYKYASGLYEEGQADPTQALLGYGWEQLRAGDTVNVKVIYTPTGAAIYNSNIAVED</sequence>
<dbReference type="Pfam" id="PF07790">
    <property type="entry name" value="Pilin_N"/>
    <property type="match status" value="1"/>
</dbReference>
<dbReference type="EMBL" id="CP002117">
    <property type="protein sequence ID" value="ADN37191.1"/>
    <property type="molecule type" value="Genomic_DNA"/>
</dbReference>
<organism evidence="3 4">
    <name type="scientific">Methanolacinia petrolearia (strain DSM 11571 / OCM 486 / SEBR 4847)</name>
    <name type="common">Methanoplanus petrolearius</name>
    <dbReference type="NCBI Taxonomy" id="679926"/>
    <lineage>
        <taxon>Archaea</taxon>
        <taxon>Methanobacteriati</taxon>
        <taxon>Methanobacteriota</taxon>
        <taxon>Stenosarchaea group</taxon>
        <taxon>Methanomicrobia</taxon>
        <taxon>Methanomicrobiales</taxon>
        <taxon>Methanomicrobiaceae</taxon>
        <taxon>Methanolacinia</taxon>
    </lineage>
</organism>
<evidence type="ECO:0000313" key="3">
    <source>
        <dbReference type="EMBL" id="ADN37191.1"/>
    </source>
</evidence>
<keyword evidence="1" id="KW-0472">Membrane</keyword>
<dbReference type="Proteomes" id="UP000006565">
    <property type="component" value="Chromosome"/>
</dbReference>
<keyword evidence="1" id="KW-0812">Transmembrane</keyword>
<evidence type="ECO:0000313" key="4">
    <source>
        <dbReference type="Proteomes" id="UP000006565"/>
    </source>
</evidence>
<dbReference type="AlphaFoldDB" id="E1REE8"/>
<dbReference type="KEGG" id="mpi:Mpet_2445"/>
<reference evidence="3 4" key="1">
    <citation type="journal article" date="2010" name="Stand. Genomic Sci.">
        <title>Complete genome sequence of Methanoplanus petrolearius type strain (SEBR 4847).</title>
        <authorList>
            <person name="Brambilla E."/>
            <person name="Djao O.D."/>
            <person name="Daligault H."/>
            <person name="Lapidus A."/>
            <person name="Lucas S."/>
            <person name="Hammon N."/>
            <person name="Nolan M."/>
            <person name="Tice H."/>
            <person name="Cheng J.F."/>
            <person name="Han C."/>
            <person name="Tapia R."/>
            <person name="Goodwin L."/>
            <person name="Pitluck S."/>
            <person name="Liolios K."/>
            <person name="Ivanova N."/>
            <person name="Mavromatis K."/>
            <person name="Mikhailova N."/>
            <person name="Pati A."/>
            <person name="Chen A."/>
            <person name="Palaniappan K."/>
            <person name="Land M."/>
            <person name="Hauser L."/>
            <person name="Chang Y.J."/>
            <person name="Jeffries C.D."/>
            <person name="Rohde M."/>
            <person name="Spring S."/>
            <person name="Sikorski J."/>
            <person name="Goker M."/>
            <person name="Woyke T."/>
            <person name="Bristow J."/>
            <person name="Eisen J.A."/>
            <person name="Markowitz V."/>
            <person name="Hugenholtz P."/>
            <person name="Kyrpides N.C."/>
            <person name="Klenk H.P."/>
        </authorList>
    </citation>
    <scope>NUCLEOTIDE SEQUENCE [LARGE SCALE GENOMIC DNA]</scope>
    <source>
        <strain evidence="4">DSM 11571 / OCM 486 / SEBR 4847</strain>
    </source>
</reference>
<dbReference type="eggNOG" id="arCOG02421">
    <property type="taxonomic scope" value="Archaea"/>
</dbReference>
<keyword evidence="4" id="KW-1185">Reference proteome</keyword>
<gene>
    <name evidence="3" type="ordered locus">Mpet_2445</name>
</gene>
<proteinExistence type="predicted"/>
<keyword evidence="1" id="KW-1133">Transmembrane helix</keyword>
<name>E1REE8_METP4</name>
<dbReference type="InterPro" id="IPR013373">
    <property type="entry name" value="Flagellin/pilin_N_arc"/>
</dbReference>